<evidence type="ECO:0000313" key="15">
    <source>
        <dbReference type="EMBL" id="AIF09421.1"/>
    </source>
</evidence>
<keyword evidence="8 14" id="KW-0489">Methyltransferase</keyword>
<comment type="similarity">
    <text evidence="3 14">Belongs to the aTrm56 family.</text>
</comment>
<gene>
    <name evidence="15" type="primary">atrm56</name>
</gene>
<evidence type="ECO:0000256" key="13">
    <source>
        <dbReference type="ARBA" id="ARBA00047792"/>
    </source>
</evidence>
<dbReference type="Gene3D" id="3.40.1280.10">
    <property type="match status" value="1"/>
</dbReference>
<evidence type="ECO:0000256" key="9">
    <source>
        <dbReference type="ARBA" id="ARBA00022679"/>
    </source>
</evidence>
<dbReference type="Pfam" id="PF01994">
    <property type="entry name" value="Trm56"/>
    <property type="match status" value="1"/>
</dbReference>
<dbReference type="EC" id="2.1.1.206" evidence="5 14"/>
<evidence type="ECO:0000256" key="8">
    <source>
        <dbReference type="ARBA" id="ARBA00022603"/>
    </source>
</evidence>
<dbReference type="PIRSF" id="PIRSF016123">
    <property type="entry name" value="UCP016123"/>
    <property type="match status" value="1"/>
</dbReference>
<comment type="subunit">
    <text evidence="4 14">Homodimer.</text>
</comment>
<proteinExistence type="inferred from homology"/>
<evidence type="ECO:0000256" key="3">
    <source>
        <dbReference type="ARBA" id="ARBA00010324"/>
    </source>
</evidence>
<feature type="binding site" evidence="14">
    <location>
        <position position="83"/>
    </location>
    <ligand>
        <name>S-adenosyl-L-methionine</name>
        <dbReference type="ChEBI" id="CHEBI:59789"/>
    </ligand>
</feature>
<accession>A0A075GZT5</accession>
<evidence type="ECO:0000256" key="10">
    <source>
        <dbReference type="ARBA" id="ARBA00022691"/>
    </source>
</evidence>
<evidence type="ECO:0000256" key="11">
    <source>
        <dbReference type="ARBA" id="ARBA00022694"/>
    </source>
</evidence>
<comment type="catalytic activity">
    <reaction evidence="13 14">
        <text>cytidine(56) in tRNA + S-adenosyl-L-methionine = 2'-O-methylcytidine(56) in tRNA + S-adenosyl-L-homocysteine + H(+)</text>
        <dbReference type="Rhea" id="RHEA:42968"/>
        <dbReference type="Rhea" id="RHEA-COMP:10308"/>
        <dbReference type="Rhea" id="RHEA-COMP:10309"/>
        <dbReference type="ChEBI" id="CHEBI:15378"/>
        <dbReference type="ChEBI" id="CHEBI:57856"/>
        <dbReference type="ChEBI" id="CHEBI:59789"/>
        <dbReference type="ChEBI" id="CHEBI:74495"/>
        <dbReference type="ChEBI" id="CHEBI:82748"/>
        <dbReference type="EC" id="2.1.1.206"/>
    </reaction>
</comment>
<evidence type="ECO:0000256" key="4">
    <source>
        <dbReference type="ARBA" id="ARBA00011738"/>
    </source>
</evidence>
<dbReference type="AlphaFoldDB" id="A0A075GZT5"/>
<reference evidence="15" key="1">
    <citation type="journal article" date="2014" name="Genome Biol. Evol.">
        <title>Pangenome evidence for extensive interdomain horizontal transfer affecting lineage core and shell genes in uncultured planktonic thaumarchaeota and euryarchaeota.</title>
        <authorList>
            <person name="Deschamps P."/>
            <person name="Zivanovic Y."/>
            <person name="Moreira D."/>
            <person name="Rodriguez-Valera F."/>
            <person name="Lopez-Garcia P."/>
        </authorList>
    </citation>
    <scope>NUCLEOTIDE SEQUENCE</scope>
</reference>
<dbReference type="SUPFAM" id="SSF75217">
    <property type="entry name" value="alpha/beta knot"/>
    <property type="match status" value="1"/>
</dbReference>
<evidence type="ECO:0000256" key="7">
    <source>
        <dbReference type="ARBA" id="ARBA00022490"/>
    </source>
</evidence>
<keyword evidence="7 14" id="KW-0963">Cytoplasm</keyword>
<evidence type="ECO:0000256" key="14">
    <source>
        <dbReference type="HAMAP-Rule" id="MF_00077"/>
    </source>
</evidence>
<evidence type="ECO:0000256" key="6">
    <source>
        <dbReference type="ARBA" id="ARBA00013709"/>
    </source>
</evidence>
<dbReference type="InterPro" id="IPR029028">
    <property type="entry name" value="Alpha/beta_knot_MTases"/>
</dbReference>
<dbReference type="GO" id="GO:0106059">
    <property type="term" value="F:tRNA (cytidine(56)-2'-O)-methyltransferase activity"/>
    <property type="evidence" value="ECO:0007669"/>
    <property type="project" value="UniProtKB-EC"/>
</dbReference>
<dbReference type="HAMAP" id="MF_00077">
    <property type="entry name" value="tRNA_methyltr_aTrm56"/>
    <property type="match status" value="1"/>
</dbReference>
<name>A0A075GZT5_9ARCH</name>
<protein>
    <recommendedName>
        <fullName evidence="6 14">tRNA (cytidine(56)-2'-O)-methyltransferase</fullName>
        <ecNumber evidence="5 14">2.1.1.206</ecNumber>
    </recommendedName>
    <alternativeName>
        <fullName evidence="12 14">tRNA ribose 2'-O-methyltransferase aTrm56</fullName>
    </alternativeName>
</protein>
<dbReference type="GO" id="GO:0005737">
    <property type="term" value="C:cytoplasm"/>
    <property type="evidence" value="ECO:0007669"/>
    <property type="project" value="UniProtKB-SubCell"/>
</dbReference>
<feature type="binding site" evidence="14">
    <location>
        <begin position="108"/>
        <end position="112"/>
    </location>
    <ligand>
        <name>S-adenosyl-L-methionine</name>
        <dbReference type="ChEBI" id="CHEBI:59789"/>
    </ligand>
</feature>
<sequence length="181" mass="20790">MEIEVLRIGQRIVRDDRVTTHVALVARSFGAKRIYMNEINPEINDTISKINKTWGGSFAIENITEWKKIIRKKKKESVKIVHLTMYGLSINDVENKLRNEDKILIIVGAEKVPRDIFEMADYNVAIGNQPHSEVSALGVLLDRIQCGNQFESKFENSERVIIPQEQGKNVRMNKTTINNRI</sequence>
<organism evidence="15">
    <name type="scientific">uncultured marine thaumarchaeote KM3_36_H05</name>
    <dbReference type="NCBI Taxonomy" id="1456136"/>
    <lineage>
        <taxon>Archaea</taxon>
        <taxon>Nitrososphaerota</taxon>
        <taxon>environmental samples</taxon>
    </lineage>
</organism>
<comment type="subcellular location">
    <subcellularLocation>
        <location evidence="2 14">Cytoplasm</location>
    </subcellularLocation>
</comment>
<keyword evidence="10 14" id="KW-0949">S-adenosyl-L-methionine</keyword>
<dbReference type="InterPro" id="IPR029026">
    <property type="entry name" value="tRNA_m1G_MTases_N"/>
</dbReference>
<dbReference type="EMBL" id="KF900862">
    <property type="protein sequence ID" value="AIF09421.1"/>
    <property type="molecule type" value="Genomic_DNA"/>
</dbReference>
<comment type="function">
    <text evidence="1 14">Specifically catalyzes the AdoMet-dependent 2'-O-ribose methylation of cytidine at position 56 in tRNAs.</text>
</comment>
<evidence type="ECO:0000256" key="2">
    <source>
        <dbReference type="ARBA" id="ARBA00004496"/>
    </source>
</evidence>
<feature type="binding site" evidence="14">
    <location>
        <begin position="126"/>
        <end position="133"/>
    </location>
    <ligand>
        <name>S-adenosyl-L-methionine</name>
        <dbReference type="ChEBI" id="CHEBI:59789"/>
    </ligand>
</feature>
<dbReference type="PANTHER" id="PTHR42197">
    <property type="entry name" value="TRNA (CYTIDINE(56)-2'-O)-METHYLTRANSFERASE"/>
    <property type="match status" value="1"/>
</dbReference>
<evidence type="ECO:0000256" key="1">
    <source>
        <dbReference type="ARBA" id="ARBA00003959"/>
    </source>
</evidence>
<keyword evidence="9 14" id="KW-0808">Transferase</keyword>
<dbReference type="PANTHER" id="PTHR42197:SF1">
    <property type="entry name" value="TRNA (CYTIDINE(56)-2'-O)-METHYLTRANSFERASE"/>
    <property type="match status" value="1"/>
</dbReference>
<evidence type="ECO:0000256" key="5">
    <source>
        <dbReference type="ARBA" id="ARBA00012624"/>
    </source>
</evidence>
<evidence type="ECO:0000256" key="12">
    <source>
        <dbReference type="ARBA" id="ARBA00029826"/>
    </source>
</evidence>
<keyword evidence="11 14" id="KW-0819">tRNA processing</keyword>
<dbReference type="InterPro" id="IPR002845">
    <property type="entry name" value="tRNA_mtfrase_aTrm56"/>
</dbReference>
<dbReference type="GO" id="GO:0002128">
    <property type="term" value="P:tRNA nucleoside ribose methylation"/>
    <property type="evidence" value="ECO:0007669"/>
    <property type="project" value="UniProtKB-UniRule"/>
</dbReference>